<keyword evidence="3" id="KW-1185">Reference proteome</keyword>
<name>A0A9X9MAA7_GULGU</name>
<gene>
    <name evidence="2" type="ORF">BN2614_LOCUS2</name>
</gene>
<accession>A0A9X9MAA7</accession>
<feature type="region of interest" description="Disordered" evidence="1">
    <location>
        <begin position="38"/>
        <end position="66"/>
    </location>
</feature>
<evidence type="ECO:0000313" key="3">
    <source>
        <dbReference type="Proteomes" id="UP000269945"/>
    </source>
</evidence>
<dbReference type="EMBL" id="CYRY02045242">
    <property type="protein sequence ID" value="VCX40591.1"/>
    <property type="molecule type" value="Genomic_DNA"/>
</dbReference>
<sequence length="110" mass="12175">RETEVVIRTRESRTKSEADCGVPQKELAPGKVTPLWTPSCSHVEERPSGEVLGRSSETHPWPQQGACPSLRMWERWLSQRQARAAAGRGHLLGRVASPTDGPISTGFKHH</sequence>
<dbReference type="AlphaFoldDB" id="A0A9X9MAA7"/>
<evidence type="ECO:0000313" key="2">
    <source>
        <dbReference type="EMBL" id="VCX40591.1"/>
    </source>
</evidence>
<protein>
    <submittedName>
        <fullName evidence="2">Uncharacterized protein</fullName>
    </submittedName>
</protein>
<reference evidence="2 3" key="1">
    <citation type="submission" date="2018-10" db="EMBL/GenBank/DDBJ databases">
        <authorList>
            <person name="Ekblom R."/>
            <person name="Jareborg N."/>
        </authorList>
    </citation>
    <scope>NUCLEOTIDE SEQUENCE [LARGE SCALE GENOMIC DNA]</scope>
    <source>
        <tissue evidence="2">Muscle</tissue>
    </source>
</reference>
<feature type="non-terminal residue" evidence="2">
    <location>
        <position position="1"/>
    </location>
</feature>
<comment type="caution">
    <text evidence="2">The sequence shown here is derived from an EMBL/GenBank/DDBJ whole genome shotgun (WGS) entry which is preliminary data.</text>
</comment>
<organism evidence="2 3">
    <name type="scientific">Gulo gulo</name>
    <name type="common">Wolverine</name>
    <name type="synonym">Gluton</name>
    <dbReference type="NCBI Taxonomy" id="48420"/>
    <lineage>
        <taxon>Eukaryota</taxon>
        <taxon>Metazoa</taxon>
        <taxon>Chordata</taxon>
        <taxon>Craniata</taxon>
        <taxon>Vertebrata</taxon>
        <taxon>Euteleostomi</taxon>
        <taxon>Mammalia</taxon>
        <taxon>Eutheria</taxon>
        <taxon>Laurasiatheria</taxon>
        <taxon>Carnivora</taxon>
        <taxon>Caniformia</taxon>
        <taxon>Musteloidea</taxon>
        <taxon>Mustelidae</taxon>
        <taxon>Guloninae</taxon>
        <taxon>Gulo</taxon>
    </lineage>
</organism>
<evidence type="ECO:0000256" key="1">
    <source>
        <dbReference type="SAM" id="MobiDB-lite"/>
    </source>
</evidence>
<dbReference type="Proteomes" id="UP000269945">
    <property type="component" value="Unassembled WGS sequence"/>
</dbReference>
<feature type="region of interest" description="Disordered" evidence="1">
    <location>
        <begin position="1"/>
        <end position="26"/>
    </location>
</feature>
<proteinExistence type="predicted"/>
<feature type="compositionally biased region" description="Basic and acidic residues" evidence="1">
    <location>
        <begin position="1"/>
        <end position="18"/>
    </location>
</feature>
<feature type="region of interest" description="Disordered" evidence="1">
    <location>
        <begin position="90"/>
        <end position="110"/>
    </location>
</feature>
<feature type="non-terminal residue" evidence="2">
    <location>
        <position position="110"/>
    </location>
</feature>